<evidence type="ECO:0000256" key="10">
    <source>
        <dbReference type="ARBA" id="ARBA00023114"/>
    </source>
</evidence>
<keyword evidence="14" id="KW-0449">Lipoprotein</keyword>
<dbReference type="PANTHER" id="PTHR33619:SF3">
    <property type="entry name" value="POLYSACCHARIDE EXPORT PROTEIN GFCE-RELATED"/>
    <property type="match status" value="1"/>
</dbReference>
<evidence type="ECO:0000256" key="7">
    <source>
        <dbReference type="ARBA" id="ARBA00022729"/>
    </source>
</evidence>
<dbReference type="PANTHER" id="PTHR33619">
    <property type="entry name" value="POLYSACCHARIDE EXPORT PROTEIN GFCE-RELATED"/>
    <property type="match status" value="1"/>
</dbReference>
<evidence type="ECO:0000256" key="14">
    <source>
        <dbReference type="ARBA" id="ARBA00023288"/>
    </source>
</evidence>
<sequence>MFMINKNIFSIFLWGGSVAVLLSSCGALPASGPGYRNTVALKEAASHQSVPAVEWIDVSDPIIGSLSNAAGRQSFRSLPQRADRFVGRVGEGDVLDIAIWEAPPALLFGGVLTSQGSGNAHVTKLPEQMVGGDGKISVPFLGSVYVKGKTSAAIQSDIAGLLKKMANQPQVMVRLVKNNSTNVLVVKAGNTIRMPLTAHGERVLDAVAAAGGVADNVRDVSVQLTRKGVVKTLAFETLIEKPSENVLLEAGDIVALHSKPLSFTTLGAVGKVQQFRFSAKGLSLAEALGLAGGTSDRRAAAQGVFVFRYQPLSLLASSEQDKWIAKGYGLESEIPVVYRVDLSDAQSLFWIQKFPMQDKDILYVANAPLAEMQKFLQFVFSPVVSGVGSISNLGN</sequence>
<evidence type="ECO:0000256" key="15">
    <source>
        <dbReference type="SAM" id="SignalP"/>
    </source>
</evidence>
<dbReference type="GO" id="GO:0015159">
    <property type="term" value="F:polysaccharide transmembrane transporter activity"/>
    <property type="evidence" value="ECO:0007669"/>
    <property type="project" value="InterPro"/>
</dbReference>
<dbReference type="InterPro" id="IPR019554">
    <property type="entry name" value="Soluble_ligand-bd"/>
</dbReference>
<evidence type="ECO:0000256" key="8">
    <source>
        <dbReference type="ARBA" id="ARBA00023047"/>
    </source>
</evidence>
<keyword evidence="3" id="KW-0813">Transport</keyword>
<gene>
    <name evidence="19" type="primary">ctrA_2</name>
    <name evidence="19" type="ORF">NCTC12229_02380</name>
</gene>
<keyword evidence="4" id="KW-1134">Transmembrane beta strand</keyword>
<keyword evidence="5" id="KW-0762">Sugar transport</keyword>
<dbReference type="GO" id="GO:0046930">
    <property type="term" value="C:pore complex"/>
    <property type="evidence" value="ECO:0007669"/>
    <property type="project" value="UniProtKB-KW"/>
</dbReference>
<proteinExistence type="inferred from homology"/>
<feature type="domain" description="Soluble ligand binding" evidence="17">
    <location>
        <begin position="199"/>
        <end position="227"/>
    </location>
</feature>
<keyword evidence="7 15" id="KW-0732">Signal</keyword>
<evidence type="ECO:0000313" key="20">
    <source>
        <dbReference type="Proteomes" id="UP000254055"/>
    </source>
</evidence>
<evidence type="ECO:0000256" key="4">
    <source>
        <dbReference type="ARBA" id="ARBA00022452"/>
    </source>
</evidence>
<evidence type="ECO:0000259" key="17">
    <source>
        <dbReference type="Pfam" id="PF10531"/>
    </source>
</evidence>
<dbReference type="InterPro" id="IPR054765">
    <property type="entry name" value="SLBB_dom"/>
</dbReference>
<evidence type="ECO:0000256" key="1">
    <source>
        <dbReference type="ARBA" id="ARBA00004571"/>
    </source>
</evidence>
<evidence type="ECO:0000256" key="13">
    <source>
        <dbReference type="ARBA" id="ARBA00023237"/>
    </source>
</evidence>
<evidence type="ECO:0000256" key="11">
    <source>
        <dbReference type="ARBA" id="ARBA00023136"/>
    </source>
</evidence>
<evidence type="ECO:0000256" key="2">
    <source>
        <dbReference type="ARBA" id="ARBA00009450"/>
    </source>
</evidence>
<protein>
    <submittedName>
        <fullName evidence="19">Capsule polysaccharide export outer membrane protein</fullName>
    </submittedName>
</protein>
<organism evidence="19 20">
    <name type="scientific">Neisseria zoodegmatis</name>
    <dbReference type="NCBI Taxonomy" id="326523"/>
    <lineage>
        <taxon>Bacteria</taxon>
        <taxon>Pseudomonadati</taxon>
        <taxon>Pseudomonadota</taxon>
        <taxon>Betaproteobacteria</taxon>
        <taxon>Neisseriales</taxon>
        <taxon>Neisseriaceae</taxon>
        <taxon>Neisseria</taxon>
    </lineage>
</organism>
<evidence type="ECO:0000313" key="19">
    <source>
        <dbReference type="EMBL" id="SUA48956.1"/>
    </source>
</evidence>
<feature type="signal peptide" evidence="15">
    <location>
        <begin position="1"/>
        <end position="29"/>
    </location>
</feature>
<keyword evidence="6" id="KW-0812">Transmembrane</keyword>
<dbReference type="GO" id="GO:0006811">
    <property type="term" value="P:monoatomic ion transport"/>
    <property type="evidence" value="ECO:0007669"/>
    <property type="project" value="UniProtKB-KW"/>
</dbReference>
<evidence type="ECO:0000256" key="9">
    <source>
        <dbReference type="ARBA" id="ARBA00023065"/>
    </source>
</evidence>
<evidence type="ECO:0000256" key="3">
    <source>
        <dbReference type="ARBA" id="ARBA00022448"/>
    </source>
</evidence>
<dbReference type="AlphaFoldDB" id="A0A378X5S5"/>
<comment type="similarity">
    <text evidence="2">Belongs to the BexD/CtrA/VexA family.</text>
</comment>
<dbReference type="GO" id="GO:0009279">
    <property type="term" value="C:cell outer membrane"/>
    <property type="evidence" value="ECO:0007669"/>
    <property type="project" value="UniProtKB-SubCell"/>
</dbReference>
<evidence type="ECO:0000256" key="5">
    <source>
        <dbReference type="ARBA" id="ARBA00022597"/>
    </source>
</evidence>
<dbReference type="InterPro" id="IPR003715">
    <property type="entry name" value="Poly_export_N"/>
</dbReference>
<dbReference type="InterPro" id="IPR049712">
    <property type="entry name" value="Poly_export"/>
</dbReference>
<name>A0A378X5S5_9NEIS</name>
<keyword evidence="8" id="KW-0625">Polysaccharide transport</keyword>
<evidence type="ECO:0000256" key="6">
    <source>
        <dbReference type="ARBA" id="ARBA00022692"/>
    </source>
</evidence>
<feature type="domain" description="SLBB" evidence="18">
    <location>
        <begin position="266"/>
        <end position="364"/>
    </location>
</feature>
<dbReference type="OrthoDB" id="9808421at2"/>
<keyword evidence="12" id="KW-0564">Palmitate</keyword>
<feature type="domain" description="Polysaccharide export protein N-terminal" evidence="16">
    <location>
        <begin position="88"/>
        <end position="175"/>
    </location>
</feature>
<keyword evidence="13" id="KW-0998">Cell outer membrane</keyword>
<keyword evidence="9" id="KW-0406">Ion transport</keyword>
<accession>A0A378X5S5</accession>
<dbReference type="GO" id="GO:0015288">
    <property type="term" value="F:porin activity"/>
    <property type="evidence" value="ECO:0007669"/>
    <property type="project" value="UniProtKB-KW"/>
</dbReference>
<evidence type="ECO:0000259" key="16">
    <source>
        <dbReference type="Pfam" id="PF02563"/>
    </source>
</evidence>
<dbReference type="EMBL" id="UGRS01000003">
    <property type="protein sequence ID" value="SUA48956.1"/>
    <property type="molecule type" value="Genomic_DNA"/>
</dbReference>
<evidence type="ECO:0000259" key="18">
    <source>
        <dbReference type="Pfam" id="PF22461"/>
    </source>
</evidence>
<keyword evidence="11" id="KW-0472">Membrane</keyword>
<comment type="subcellular location">
    <subcellularLocation>
        <location evidence="1">Cell outer membrane</location>
        <topology evidence="1">Multi-pass membrane protein</topology>
    </subcellularLocation>
</comment>
<dbReference type="PROSITE" id="PS51257">
    <property type="entry name" value="PROKAR_LIPOPROTEIN"/>
    <property type="match status" value="1"/>
</dbReference>
<dbReference type="Gene3D" id="3.10.560.10">
    <property type="entry name" value="Outer membrane lipoprotein wza domain like"/>
    <property type="match status" value="2"/>
</dbReference>
<keyword evidence="10" id="KW-0626">Porin</keyword>
<dbReference type="Pfam" id="PF10531">
    <property type="entry name" value="SLBB"/>
    <property type="match status" value="1"/>
</dbReference>
<dbReference type="Gene3D" id="3.30.1950.10">
    <property type="entry name" value="wza like domain"/>
    <property type="match status" value="1"/>
</dbReference>
<dbReference type="Pfam" id="PF02563">
    <property type="entry name" value="Poly_export"/>
    <property type="match status" value="1"/>
</dbReference>
<evidence type="ECO:0000256" key="12">
    <source>
        <dbReference type="ARBA" id="ARBA00023139"/>
    </source>
</evidence>
<dbReference type="Proteomes" id="UP000254055">
    <property type="component" value="Unassembled WGS sequence"/>
</dbReference>
<feature type="chain" id="PRO_5016979542" evidence="15">
    <location>
        <begin position="30"/>
        <end position="395"/>
    </location>
</feature>
<dbReference type="Pfam" id="PF22461">
    <property type="entry name" value="SLBB_2"/>
    <property type="match status" value="1"/>
</dbReference>
<reference evidence="19 20" key="1">
    <citation type="submission" date="2018-06" db="EMBL/GenBank/DDBJ databases">
        <authorList>
            <consortium name="Pathogen Informatics"/>
            <person name="Doyle S."/>
        </authorList>
    </citation>
    <scope>NUCLEOTIDE SEQUENCE [LARGE SCALE GENOMIC DNA]</scope>
    <source>
        <strain evidence="19 20">NCTC12229</strain>
    </source>
</reference>